<evidence type="ECO:0000256" key="14">
    <source>
        <dbReference type="ARBA" id="ARBA00047783"/>
    </source>
</evidence>
<keyword evidence="11 15" id="KW-0819">tRNA processing</keyword>
<organism evidence="19 20">
    <name type="scientific">Secundilactobacillus silagincola</name>
    <dbReference type="NCBI Taxonomy" id="1714681"/>
    <lineage>
        <taxon>Bacteria</taxon>
        <taxon>Bacillati</taxon>
        <taxon>Bacillota</taxon>
        <taxon>Bacilli</taxon>
        <taxon>Lactobacillales</taxon>
        <taxon>Lactobacillaceae</taxon>
        <taxon>Secundilactobacillus</taxon>
    </lineage>
</organism>
<dbReference type="InterPro" id="IPR029028">
    <property type="entry name" value="Alpha/beta_knot_MTases"/>
</dbReference>
<evidence type="ECO:0000256" key="11">
    <source>
        <dbReference type="ARBA" id="ARBA00022694"/>
    </source>
</evidence>
<name>A0A1Z5J1C1_9LACO</name>
<dbReference type="AlphaFoldDB" id="A0A1Z5J1C1"/>
<dbReference type="Pfam" id="PF01746">
    <property type="entry name" value="tRNA_m1G_MT"/>
    <property type="match status" value="1"/>
</dbReference>
<comment type="subunit">
    <text evidence="4 15 17">Homodimer.</text>
</comment>
<dbReference type="EMBL" id="BCMJ01000003">
    <property type="protein sequence ID" value="GAX07837.1"/>
    <property type="molecule type" value="Genomic_DNA"/>
</dbReference>
<comment type="similarity">
    <text evidence="3 15 17">Belongs to the RNA methyltransferase TrmD family.</text>
</comment>
<dbReference type="Gene3D" id="3.40.1280.10">
    <property type="match status" value="1"/>
</dbReference>
<evidence type="ECO:0000259" key="18">
    <source>
        <dbReference type="Pfam" id="PF01746"/>
    </source>
</evidence>
<dbReference type="NCBIfam" id="TIGR00088">
    <property type="entry name" value="trmD"/>
    <property type="match status" value="1"/>
</dbReference>
<accession>A0A1Z5J1C1</accession>
<evidence type="ECO:0000256" key="5">
    <source>
        <dbReference type="ARBA" id="ARBA00012807"/>
    </source>
</evidence>
<dbReference type="InterPro" id="IPR002649">
    <property type="entry name" value="tRNA_m1G_MeTrfase_TrmD"/>
</dbReference>
<evidence type="ECO:0000313" key="20">
    <source>
        <dbReference type="Proteomes" id="UP000223370"/>
    </source>
</evidence>
<keyword evidence="7 15" id="KW-0963">Cytoplasm</keyword>
<evidence type="ECO:0000256" key="13">
    <source>
        <dbReference type="ARBA" id="ARBA00033392"/>
    </source>
</evidence>
<dbReference type="FunFam" id="3.40.1280.10:FF:000001">
    <property type="entry name" value="tRNA (guanine-N(1)-)-methyltransferase"/>
    <property type="match status" value="1"/>
</dbReference>
<dbReference type="Gene3D" id="1.10.1270.20">
    <property type="entry name" value="tRNA(m1g37)methyltransferase, domain 2"/>
    <property type="match status" value="1"/>
</dbReference>
<evidence type="ECO:0000256" key="6">
    <source>
        <dbReference type="ARBA" id="ARBA00014679"/>
    </source>
</evidence>
<keyword evidence="9 15" id="KW-0808">Transferase</keyword>
<dbReference type="GO" id="GO:0002939">
    <property type="term" value="P:tRNA N1-guanine methylation"/>
    <property type="evidence" value="ECO:0007669"/>
    <property type="project" value="TreeGrafter"/>
</dbReference>
<feature type="binding site" evidence="15 16">
    <location>
        <position position="116"/>
    </location>
    <ligand>
        <name>S-adenosyl-L-methionine</name>
        <dbReference type="ChEBI" id="CHEBI:59789"/>
    </ligand>
</feature>
<dbReference type="InterPro" id="IPR016009">
    <property type="entry name" value="tRNA_MeTrfase_TRMD/TRM10"/>
</dbReference>
<evidence type="ECO:0000256" key="7">
    <source>
        <dbReference type="ARBA" id="ARBA00022490"/>
    </source>
</evidence>
<evidence type="ECO:0000256" key="15">
    <source>
        <dbReference type="HAMAP-Rule" id="MF_00605"/>
    </source>
</evidence>
<keyword evidence="8 15" id="KW-0489">Methyltransferase</keyword>
<dbReference type="SUPFAM" id="SSF75217">
    <property type="entry name" value="alpha/beta knot"/>
    <property type="match status" value="1"/>
</dbReference>
<reference evidence="19 20" key="1">
    <citation type="submission" date="2015-11" db="EMBL/GenBank/DDBJ databases">
        <title>Draft genome sequences of new species of the genus Lactobacillus isolated from orchardgrass silage.</title>
        <authorList>
            <person name="Tohno M."/>
            <person name="Tanizawa Y."/>
            <person name="Arita M."/>
        </authorList>
    </citation>
    <scope>NUCLEOTIDE SEQUENCE [LARGE SCALE GENOMIC DNA]</scope>
    <source>
        <strain evidence="19 20">IWT5</strain>
    </source>
</reference>
<dbReference type="RefSeq" id="WP_098824194.1">
    <property type="nucleotide sequence ID" value="NZ_BCMJ01000003.1"/>
</dbReference>
<dbReference type="PIRSF" id="PIRSF000386">
    <property type="entry name" value="tRNA_mtase"/>
    <property type="match status" value="1"/>
</dbReference>
<evidence type="ECO:0000256" key="1">
    <source>
        <dbReference type="ARBA" id="ARBA00002634"/>
    </source>
</evidence>
<dbReference type="CDD" id="cd18080">
    <property type="entry name" value="TrmD-like"/>
    <property type="match status" value="1"/>
</dbReference>
<evidence type="ECO:0000256" key="8">
    <source>
        <dbReference type="ARBA" id="ARBA00022603"/>
    </source>
</evidence>
<dbReference type="Proteomes" id="UP000223370">
    <property type="component" value="Unassembled WGS sequence"/>
</dbReference>
<evidence type="ECO:0000313" key="19">
    <source>
        <dbReference type="EMBL" id="GAX07837.1"/>
    </source>
</evidence>
<comment type="function">
    <text evidence="1 15 17">Specifically methylates guanosine-37 in various tRNAs.</text>
</comment>
<evidence type="ECO:0000256" key="17">
    <source>
        <dbReference type="RuleBase" id="RU003464"/>
    </source>
</evidence>
<comment type="catalytic activity">
    <reaction evidence="14 15 17">
        <text>guanosine(37) in tRNA + S-adenosyl-L-methionine = N(1)-methylguanosine(37) in tRNA + S-adenosyl-L-homocysteine + H(+)</text>
        <dbReference type="Rhea" id="RHEA:36899"/>
        <dbReference type="Rhea" id="RHEA-COMP:10145"/>
        <dbReference type="Rhea" id="RHEA-COMP:10147"/>
        <dbReference type="ChEBI" id="CHEBI:15378"/>
        <dbReference type="ChEBI" id="CHEBI:57856"/>
        <dbReference type="ChEBI" id="CHEBI:59789"/>
        <dbReference type="ChEBI" id="CHEBI:73542"/>
        <dbReference type="ChEBI" id="CHEBI:74269"/>
        <dbReference type="EC" id="2.1.1.228"/>
    </reaction>
</comment>
<dbReference type="OrthoDB" id="9807416at2"/>
<evidence type="ECO:0000256" key="12">
    <source>
        <dbReference type="ARBA" id="ARBA00029736"/>
    </source>
</evidence>
<evidence type="ECO:0000256" key="3">
    <source>
        <dbReference type="ARBA" id="ARBA00007630"/>
    </source>
</evidence>
<dbReference type="NCBIfam" id="NF000648">
    <property type="entry name" value="PRK00026.1"/>
    <property type="match status" value="1"/>
</dbReference>
<feature type="domain" description="tRNA methyltransferase TRMD/TRM10-type" evidence="18">
    <location>
        <begin position="1"/>
        <end position="227"/>
    </location>
</feature>
<dbReference type="HAMAP" id="MF_00605">
    <property type="entry name" value="TrmD"/>
    <property type="match status" value="1"/>
</dbReference>
<evidence type="ECO:0000256" key="16">
    <source>
        <dbReference type="PIRSR" id="PIRSR000386-1"/>
    </source>
</evidence>
<evidence type="ECO:0000256" key="2">
    <source>
        <dbReference type="ARBA" id="ARBA00004496"/>
    </source>
</evidence>
<comment type="caution">
    <text evidence="19">The sequence shown here is derived from an EMBL/GenBank/DDBJ whole genome shotgun (WGS) entry which is preliminary data.</text>
</comment>
<dbReference type="PANTHER" id="PTHR46417">
    <property type="entry name" value="TRNA (GUANINE-N(1)-)-METHYLTRANSFERASE"/>
    <property type="match status" value="1"/>
</dbReference>
<protein>
    <recommendedName>
        <fullName evidence="6 15">tRNA (guanine-N(1)-)-methyltransferase</fullName>
        <ecNumber evidence="5 15">2.1.1.228</ecNumber>
    </recommendedName>
    <alternativeName>
        <fullName evidence="12 15">M1G-methyltransferase</fullName>
    </alternativeName>
    <alternativeName>
        <fullName evidence="13 15">tRNA [GM37] methyltransferase</fullName>
    </alternativeName>
</protein>
<dbReference type="InterPro" id="IPR023148">
    <property type="entry name" value="tRNA_m1G_MeTrfase_C_sf"/>
</dbReference>
<dbReference type="GO" id="GO:0052906">
    <property type="term" value="F:tRNA (guanine(37)-N1)-methyltransferase activity"/>
    <property type="evidence" value="ECO:0007669"/>
    <property type="project" value="UniProtKB-UniRule"/>
</dbReference>
<keyword evidence="20" id="KW-1185">Reference proteome</keyword>
<evidence type="ECO:0000256" key="9">
    <source>
        <dbReference type="ARBA" id="ARBA00022679"/>
    </source>
</evidence>
<evidence type="ECO:0000256" key="10">
    <source>
        <dbReference type="ARBA" id="ARBA00022691"/>
    </source>
</evidence>
<dbReference type="EC" id="2.1.1.228" evidence="5 15"/>
<dbReference type="PANTHER" id="PTHR46417:SF1">
    <property type="entry name" value="TRNA (GUANINE-N(1)-)-METHYLTRANSFERASE"/>
    <property type="match status" value="1"/>
</dbReference>
<dbReference type="GO" id="GO:0005829">
    <property type="term" value="C:cytosol"/>
    <property type="evidence" value="ECO:0007669"/>
    <property type="project" value="TreeGrafter"/>
</dbReference>
<proteinExistence type="inferred from homology"/>
<sequence>MRIDVLSLFPDMFGPLHDSIVGKALDRDELEVEVTDFRQYSTDKHGNVDDYPFGGGAGMLLQAQPIFDAMAATQKKAQELGHEKGRVILMDPAGVPFTQKVAENFAGEDHLTFICGHYEGYDERIRTLVTDEVSMGDYVLTGGELPAMVMIDAISRLLPGVLGNEASAPGDSFSTGLLEYPQYTRPADFRGMKVPDVLISGNHQKIDEWREIQSLKRTLLRRPDLLDQLDLTGDQKRKLRDIKIDLESDESSSF</sequence>
<gene>
    <name evidence="15 19" type="primary">trmD</name>
    <name evidence="19" type="ORF">IWT5_00988</name>
</gene>
<keyword evidence="10 15" id="KW-0949">S-adenosyl-L-methionine</keyword>
<comment type="subcellular location">
    <subcellularLocation>
        <location evidence="2 15 17">Cytoplasm</location>
    </subcellularLocation>
</comment>
<dbReference type="FunFam" id="1.10.1270.20:FF:000001">
    <property type="entry name" value="tRNA (guanine-N(1)-)-methyltransferase"/>
    <property type="match status" value="1"/>
</dbReference>
<feature type="binding site" evidence="15 16">
    <location>
        <begin position="135"/>
        <end position="140"/>
    </location>
    <ligand>
        <name>S-adenosyl-L-methionine</name>
        <dbReference type="ChEBI" id="CHEBI:59789"/>
    </ligand>
</feature>
<evidence type="ECO:0000256" key="4">
    <source>
        <dbReference type="ARBA" id="ARBA00011738"/>
    </source>
</evidence>
<dbReference type="InterPro" id="IPR029026">
    <property type="entry name" value="tRNA_m1G_MTases_N"/>
</dbReference>